<sequence length="259" mass="29052">MIITTAGRTNDEMNNLAKQVALDLGAEYVPRKKRSVMAIMDKEEDDCIVVGKNRLELYPLGENDPFFFHPNSSMFRIKRLLKGETDPFIQAAKLETGMSILDCTLGLGSDSIVASFAVGPSGKVTGVEANPYLAYLVQRGLDTWDSGIIEMNEAMSNISVINGMSLETMSKLETDSYDCVYFDPMFEESILESDGIKGLARFAAFDGLTEEMVRHACRIAKRRVILKDHFRSTRFARFGFHVIERKTSKFHFGTIEKTC</sequence>
<evidence type="ECO:0000313" key="1">
    <source>
        <dbReference type="EMBL" id="TCN23135.1"/>
    </source>
</evidence>
<dbReference type="Gene3D" id="3.40.50.150">
    <property type="entry name" value="Vaccinia Virus protein VP39"/>
    <property type="match status" value="1"/>
</dbReference>
<keyword evidence="1" id="KW-0808">Transferase</keyword>
<name>A0A4R2BA77_9BACI</name>
<dbReference type="GO" id="GO:0008990">
    <property type="term" value="F:rRNA (guanine-N2-)-methyltransferase activity"/>
    <property type="evidence" value="ECO:0007669"/>
    <property type="project" value="InterPro"/>
</dbReference>
<comment type="caution">
    <text evidence="1">The sequence shown here is derived from an EMBL/GenBank/DDBJ whole genome shotgun (WGS) entry which is preliminary data.</text>
</comment>
<proteinExistence type="predicted"/>
<dbReference type="InterPro" id="IPR029063">
    <property type="entry name" value="SAM-dependent_MTases_sf"/>
</dbReference>
<accession>A0A4R2BA77</accession>
<keyword evidence="1" id="KW-0489">Methyltransferase</keyword>
<evidence type="ECO:0000313" key="2">
    <source>
        <dbReference type="Proteomes" id="UP000295689"/>
    </source>
</evidence>
<dbReference type="InterPro" id="IPR007536">
    <property type="entry name" value="16SrRNA_methylTrfase_J"/>
</dbReference>
<dbReference type="Proteomes" id="UP000295689">
    <property type="component" value="Unassembled WGS sequence"/>
</dbReference>
<gene>
    <name evidence="1" type="ORF">EV146_109295</name>
</gene>
<dbReference type="Pfam" id="PF04445">
    <property type="entry name" value="SAM_MT"/>
    <property type="match status" value="1"/>
</dbReference>
<protein>
    <submittedName>
        <fullName evidence="1">Putative SAM-dependent methyltransferase</fullName>
    </submittedName>
</protein>
<keyword evidence="2" id="KW-1185">Reference proteome</keyword>
<dbReference type="PANTHER" id="PTHR36112">
    <property type="entry name" value="RIBOSOMAL RNA SMALL SUBUNIT METHYLTRANSFERASE J"/>
    <property type="match status" value="1"/>
</dbReference>
<dbReference type="AlphaFoldDB" id="A0A4R2BA77"/>
<dbReference type="RefSeq" id="WP_132009115.1">
    <property type="nucleotide sequence ID" value="NZ_JABUHM010000008.1"/>
</dbReference>
<dbReference type="PANTHER" id="PTHR36112:SF1">
    <property type="entry name" value="RIBOSOMAL RNA SMALL SUBUNIT METHYLTRANSFERASE J"/>
    <property type="match status" value="1"/>
</dbReference>
<dbReference type="SUPFAM" id="SSF53335">
    <property type="entry name" value="S-adenosyl-L-methionine-dependent methyltransferases"/>
    <property type="match status" value="1"/>
</dbReference>
<dbReference type="EMBL" id="SLVV01000009">
    <property type="protein sequence ID" value="TCN23135.1"/>
    <property type="molecule type" value="Genomic_DNA"/>
</dbReference>
<reference evidence="1 2" key="1">
    <citation type="journal article" date="2015" name="Stand. Genomic Sci.">
        <title>Genomic Encyclopedia of Bacterial and Archaeal Type Strains, Phase III: the genomes of soil and plant-associated and newly described type strains.</title>
        <authorList>
            <person name="Whitman W.B."/>
            <person name="Woyke T."/>
            <person name="Klenk H.P."/>
            <person name="Zhou Y."/>
            <person name="Lilburn T.G."/>
            <person name="Beck B.J."/>
            <person name="De Vos P."/>
            <person name="Vandamme P."/>
            <person name="Eisen J.A."/>
            <person name="Garrity G."/>
            <person name="Hugenholtz P."/>
            <person name="Kyrpides N.C."/>
        </authorList>
    </citation>
    <scope>NUCLEOTIDE SEQUENCE [LARGE SCALE GENOMIC DNA]</scope>
    <source>
        <strain evidence="1 2">CV53</strain>
    </source>
</reference>
<organism evidence="1 2">
    <name type="scientific">Mesobacillus foraminis</name>
    <dbReference type="NCBI Taxonomy" id="279826"/>
    <lineage>
        <taxon>Bacteria</taxon>
        <taxon>Bacillati</taxon>
        <taxon>Bacillota</taxon>
        <taxon>Bacilli</taxon>
        <taxon>Bacillales</taxon>
        <taxon>Bacillaceae</taxon>
        <taxon>Mesobacillus</taxon>
    </lineage>
</organism>